<keyword evidence="9" id="KW-1185">Reference proteome</keyword>
<dbReference type="EC" id="3.5.4.4" evidence="3"/>
<evidence type="ECO:0000313" key="9">
    <source>
        <dbReference type="Proteomes" id="UP000199589"/>
    </source>
</evidence>
<dbReference type="SUPFAM" id="SSF51556">
    <property type="entry name" value="Metallo-dependent hydrolases"/>
    <property type="match status" value="1"/>
</dbReference>
<evidence type="ECO:0000256" key="5">
    <source>
        <dbReference type="ARBA" id="ARBA00022801"/>
    </source>
</evidence>
<dbReference type="GO" id="GO:0005829">
    <property type="term" value="C:cytosol"/>
    <property type="evidence" value="ECO:0007669"/>
    <property type="project" value="TreeGrafter"/>
</dbReference>
<keyword evidence="6" id="KW-0862">Zinc</keyword>
<dbReference type="Gene3D" id="3.20.20.140">
    <property type="entry name" value="Metal-dependent hydrolases"/>
    <property type="match status" value="1"/>
</dbReference>
<dbReference type="PANTHER" id="PTHR11409">
    <property type="entry name" value="ADENOSINE DEAMINASE"/>
    <property type="match status" value="1"/>
</dbReference>
<accession>A0A1I3XPH7</accession>
<name>A0A1I3XPH7_9LACT</name>
<dbReference type="Pfam" id="PF00962">
    <property type="entry name" value="A_deaminase"/>
    <property type="match status" value="1"/>
</dbReference>
<dbReference type="InterPro" id="IPR006330">
    <property type="entry name" value="Ado/ade_deaminase"/>
</dbReference>
<evidence type="ECO:0000256" key="1">
    <source>
        <dbReference type="ARBA" id="ARBA00001947"/>
    </source>
</evidence>
<gene>
    <name evidence="8" type="ORF">SAMN04488569_10165</name>
</gene>
<evidence type="ECO:0000313" key="8">
    <source>
        <dbReference type="EMBL" id="SFK21464.1"/>
    </source>
</evidence>
<dbReference type="OrthoDB" id="9779574at2"/>
<comment type="cofactor">
    <cofactor evidence="1">
        <name>Zn(2+)</name>
        <dbReference type="ChEBI" id="CHEBI:29105"/>
    </cofactor>
</comment>
<proteinExistence type="inferred from homology"/>
<dbReference type="GO" id="GO:0046872">
    <property type="term" value="F:metal ion binding"/>
    <property type="evidence" value="ECO:0007669"/>
    <property type="project" value="UniProtKB-KW"/>
</dbReference>
<evidence type="ECO:0000256" key="6">
    <source>
        <dbReference type="ARBA" id="ARBA00022833"/>
    </source>
</evidence>
<evidence type="ECO:0000256" key="3">
    <source>
        <dbReference type="ARBA" id="ARBA00012784"/>
    </source>
</evidence>
<evidence type="ECO:0000256" key="2">
    <source>
        <dbReference type="ARBA" id="ARBA00006676"/>
    </source>
</evidence>
<comment type="similarity">
    <text evidence="2">Belongs to the metallo-dependent hydrolases superfamily. Adenosine and AMP deaminases family.</text>
</comment>
<dbReference type="InterPro" id="IPR001365">
    <property type="entry name" value="A_deaminase_dom"/>
</dbReference>
<reference evidence="9" key="1">
    <citation type="submission" date="2016-10" db="EMBL/GenBank/DDBJ databases">
        <authorList>
            <person name="Varghese N."/>
            <person name="Submissions S."/>
        </authorList>
    </citation>
    <scope>NUCLEOTIDE SEQUENCE [LARGE SCALE GENOMIC DNA]</scope>
    <source>
        <strain evidence="9">DSM 16108</strain>
    </source>
</reference>
<dbReference type="AlphaFoldDB" id="A0A1I3XPH7"/>
<dbReference type="EMBL" id="FOSJ01000016">
    <property type="protein sequence ID" value="SFK21464.1"/>
    <property type="molecule type" value="Genomic_DNA"/>
</dbReference>
<keyword evidence="4" id="KW-0479">Metal-binding</keyword>
<dbReference type="GO" id="GO:0043103">
    <property type="term" value="P:hypoxanthine salvage"/>
    <property type="evidence" value="ECO:0007669"/>
    <property type="project" value="TreeGrafter"/>
</dbReference>
<evidence type="ECO:0000259" key="7">
    <source>
        <dbReference type="Pfam" id="PF00962"/>
    </source>
</evidence>
<dbReference type="GO" id="GO:0046103">
    <property type="term" value="P:inosine biosynthetic process"/>
    <property type="evidence" value="ECO:0007669"/>
    <property type="project" value="TreeGrafter"/>
</dbReference>
<dbReference type="NCBIfam" id="TIGR01430">
    <property type="entry name" value="aden_deam"/>
    <property type="match status" value="1"/>
</dbReference>
<evidence type="ECO:0000256" key="4">
    <source>
        <dbReference type="ARBA" id="ARBA00022723"/>
    </source>
</evidence>
<protein>
    <recommendedName>
        <fullName evidence="3">adenosine deaminase</fullName>
        <ecNumber evidence="3">3.5.4.4</ecNumber>
    </recommendedName>
</protein>
<keyword evidence="5" id="KW-0378">Hydrolase</keyword>
<dbReference type="Proteomes" id="UP000199589">
    <property type="component" value="Unassembled WGS sequence"/>
</dbReference>
<organism evidence="8 9">
    <name type="scientific">Marinilactibacillus piezotolerans</name>
    <dbReference type="NCBI Taxonomy" id="258723"/>
    <lineage>
        <taxon>Bacteria</taxon>
        <taxon>Bacillati</taxon>
        <taxon>Bacillota</taxon>
        <taxon>Bacilli</taxon>
        <taxon>Lactobacillales</taxon>
        <taxon>Carnobacteriaceae</taxon>
        <taxon>Marinilactibacillus</taxon>
    </lineage>
</organism>
<feature type="domain" description="Adenosine deaminase" evidence="7">
    <location>
        <begin position="10"/>
        <end position="328"/>
    </location>
</feature>
<dbReference type="RefSeq" id="WP_091897052.1">
    <property type="nucleotide sequence ID" value="NZ_FOSJ01000016.1"/>
</dbReference>
<dbReference type="PANTHER" id="PTHR11409:SF43">
    <property type="entry name" value="ADENOSINE DEAMINASE"/>
    <property type="match status" value="1"/>
</dbReference>
<sequence length="332" mass="36704">MNREWIKSLPKVELHCHLDGSIPIETLKELAEEAGLPENWMNHAVAPAVCADLNDYLSTFDAVLPVLQSEDNLTKAAYAVARAAHQENVVYLEMRFGPLLHQREGLTTRQVIEAVCKGIEQATAEFPIIVTILACALRHHSEERNTQLFEEIHNLQVELVSGIDVAGDEGNFPNECVESAVRTGVASGMQLTMHSGETGSYENVLTAIALGATRIGHGVAIQNNVDAIASVKDRDILLELCPTSNLQTGAVTGWEDYPLRTFLDQNVPISINTDNRTVSDTTLTDEFMLCAEHFQLTAQEIKELNITAMQHAFTSDEVKQSVIDKIDRFRNK</sequence>
<dbReference type="InterPro" id="IPR032466">
    <property type="entry name" value="Metal_Hydrolase"/>
</dbReference>
<dbReference type="GO" id="GO:0004000">
    <property type="term" value="F:adenosine deaminase activity"/>
    <property type="evidence" value="ECO:0007669"/>
    <property type="project" value="TreeGrafter"/>
</dbReference>
<dbReference type="GO" id="GO:0006154">
    <property type="term" value="P:adenosine catabolic process"/>
    <property type="evidence" value="ECO:0007669"/>
    <property type="project" value="TreeGrafter"/>
</dbReference>